<feature type="signal peptide" evidence="1">
    <location>
        <begin position="1"/>
        <end position="20"/>
    </location>
</feature>
<proteinExistence type="evidence at transcript level"/>
<dbReference type="AlphaFoldDB" id="L7MLU8"/>
<dbReference type="InterPro" id="IPR012674">
    <property type="entry name" value="Calycin"/>
</dbReference>
<feature type="chain" id="PRO_5003982136" evidence="1">
    <location>
        <begin position="21"/>
        <end position="196"/>
    </location>
</feature>
<reference evidence="2" key="2">
    <citation type="journal article" date="2015" name="J. Proteomics">
        <title>Sexual differences in the sialomes of the zebra tick, Rhipicephalus pulchellus.</title>
        <authorList>
            <person name="Tan A.W."/>
            <person name="Francischetti I.M."/>
            <person name="Slovak M."/>
            <person name="Kini R.M."/>
            <person name="Ribeiro J.M."/>
        </authorList>
    </citation>
    <scope>NUCLEOTIDE SEQUENCE</scope>
    <source>
        <tissue evidence="2">Salivary gland</tissue>
    </source>
</reference>
<evidence type="ECO:0000313" key="2">
    <source>
        <dbReference type="EMBL" id="JAA64985.1"/>
    </source>
</evidence>
<organism evidence="2">
    <name type="scientific">Rhipicephalus pulchellus</name>
    <name type="common">Yellow backed tick</name>
    <name type="synonym">Dermacentor pulchellus</name>
    <dbReference type="NCBI Taxonomy" id="72859"/>
    <lineage>
        <taxon>Eukaryota</taxon>
        <taxon>Metazoa</taxon>
        <taxon>Ecdysozoa</taxon>
        <taxon>Arthropoda</taxon>
        <taxon>Chelicerata</taxon>
        <taxon>Arachnida</taxon>
        <taxon>Acari</taxon>
        <taxon>Parasitiformes</taxon>
        <taxon>Ixodida</taxon>
        <taxon>Ixodoidea</taxon>
        <taxon>Ixodidae</taxon>
        <taxon>Rhipicephalinae</taxon>
        <taxon>Rhipicephalus</taxon>
        <taxon>Rhipicephalus</taxon>
    </lineage>
</organism>
<accession>L7MLU8</accession>
<feature type="non-terminal residue" evidence="2">
    <location>
        <position position="196"/>
    </location>
</feature>
<evidence type="ECO:0000256" key="1">
    <source>
        <dbReference type="SAM" id="SignalP"/>
    </source>
</evidence>
<dbReference type="EMBL" id="GACK01000049">
    <property type="protein sequence ID" value="JAA64985.1"/>
    <property type="molecule type" value="mRNA"/>
</dbReference>
<name>L7MLU8_RHIPC</name>
<dbReference type="Gene3D" id="2.40.128.20">
    <property type="match status" value="1"/>
</dbReference>
<keyword evidence="1" id="KW-0732">Signal</keyword>
<sequence length="196" mass="22562">MGCSISLLLVLFSWLPPGYRTVCGKLPAGWRDTAHKFLRQNGRIYLVGMTQGLFPEPENIKYKCIRTTHRHAIGSIDRQLYYIEELQKDENGEEPPEDHKKWTSKEAWLTFRVDKSNEVIHIGRIDNLIPVGVEQSFQVVEVDTQCLIIGAASDRNRRPDCTLWVTEKLVGQESHLCYSIFRQECGDTRITVRNAD</sequence>
<protein>
    <submittedName>
        <fullName evidence="2">Putative salivary lipocalin</fullName>
    </submittedName>
</protein>
<reference evidence="2" key="1">
    <citation type="submission" date="2012-11" db="EMBL/GenBank/DDBJ databases">
        <authorList>
            <person name="Lucero-Rivera Y.E."/>
            <person name="Tovar-Ramirez D."/>
        </authorList>
    </citation>
    <scope>NUCLEOTIDE SEQUENCE</scope>
    <source>
        <tissue evidence="2">Salivary gland</tissue>
    </source>
</reference>